<proteinExistence type="predicted"/>
<accession>A0A8S5L9F9</accession>
<dbReference type="EMBL" id="BK014662">
    <property type="protein sequence ID" value="DAD66557.1"/>
    <property type="molecule type" value="Genomic_DNA"/>
</dbReference>
<name>A0A8S5L9F9_9CAUD</name>
<protein>
    <submittedName>
        <fullName evidence="1">Uncharacterized protein</fullName>
    </submittedName>
</protein>
<organism evidence="1">
    <name type="scientific">Myoviridae sp. ctPuP5</name>
    <dbReference type="NCBI Taxonomy" id="2823543"/>
    <lineage>
        <taxon>Viruses</taxon>
        <taxon>Duplodnaviria</taxon>
        <taxon>Heunggongvirae</taxon>
        <taxon>Uroviricota</taxon>
        <taxon>Caudoviricetes</taxon>
    </lineage>
</organism>
<sequence>MEKDLVISTATEKIDAELVRIEKELKPSAYTPKTNCRFNYQDKTSTNEGINIRTINDISELIKMVAFVNRKSEDYENATKIVAASIPDFKIVPFTWNGFSASDWQDDLMYFIKKIIYTQKVRELTEYKKTLEPLYSQDKKDQIVIESILSKLNFNG</sequence>
<reference evidence="1" key="1">
    <citation type="journal article" date="2021" name="Proc. Natl. Acad. Sci. U.S.A.">
        <title>A Catalog of Tens of Thousands of Viruses from Human Metagenomes Reveals Hidden Associations with Chronic Diseases.</title>
        <authorList>
            <person name="Tisza M.J."/>
            <person name="Buck C.B."/>
        </authorList>
    </citation>
    <scope>NUCLEOTIDE SEQUENCE</scope>
    <source>
        <strain evidence="1">CtPuP5</strain>
    </source>
</reference>
<evidence type="ECO:0000313" key="1">
    <source>
        <dbReference type="EMBL" id="DAD66557.1"/>
    </source>
</evidence>